<keyword evidence="2 4" id="KW-1133">Transmembrane helix</keyword>
<feature type="transmembrane region" description="Helical" evidence="4">
    <location>
        <begin position="219"/>
        <end position="244"/>
    </location>
</feature>
<accession>A0A2H5XEX2</accession>
<dbReference type="AlphaFoldDB" id="A0A2H5XEX2"/>
<dbReference type="GO" id="GO:0022857">
    <property type="term" value="F:transmembrane transporter activity"/>
    <property type="evidence" value="ECO:0007669"/>
    <property type="project" value="InterPro"/>
</dbReference>
<feature type="transmembrane region" description="Helical" evidence="4">
    <location>
        <begin position="264"/>
        <end position="284"/>
    </location>
</feature>
<feature type="transmembrane region" description="Helical" evidence="4">
    <location>
        <begin position="105"/>
        <end position="130"/>
    </location>
</feature>
<name>A0A2H5XEX2_9BACT</name>
<dbReference type="InterPro" id="IPR020846">
    <property type="entry name" value="MFS_dom"/>
</dbReference>
<dbReference type="InterPro" id="IPR036259">
    <property type="entry name" value="MFS_trans_sf"/>
</dbReference>
<dbReference type="CDD" id="cd17325">
    <property type="entry name" value="MFS_MdtG_SLC18_like"/>
    <property type="match status" value="1"/>
</dbReference>
<feature type="transmembrane region" description="Helical" evidence="4">
    <location>
        <begin position="296"/>
        <end position="313"/>
    </location>
</feature>
<feature type="transmembrane region" description="Helical" evidence="4">
    <location>
        <begin position="170"/>
        <end position="190"/>
    </location>
</feature>
<sequence>MLQTYRNLWQREPMVRWLLVIALLADIAFGALVPFVNFYLTVELKAPERITGMAFSGYFAIEMLLKTPFGALSDRIGRKPVLLLGIGITATMATLMALTRTPHHFLLLFPLAGLGVAAFFPTIAALAADFAPEEQRGSMMGVLNLTYFLGMGISVPLGSLLHSLTATYRHAFYITVALLLLAGAFVLLRLPPGQVQRRHKPMGDRKAPWRLRRARLSAVSFPVLLLATIFAFTQFAISMLVPVLVPFARQVARQSGLSEGQIDFVMGAGIGVIAGALALGAVPLGQLSDRIGRDAAIRWALACGIVCFLLAPFTPHILLLGALGVLAGLAWLLAFPAVLALSSDIVTEQERGAAVGLVYGGQGVGAIFGSLVGGFLAEGVKGWQGRAWGLRAPFFGGAVAIFVALLLTFWLSRILAMRPAEVDDTEPELAAPNPFEE</sequence>
<dbReference type="EMBL" id="BEHT01000034">
    <property type="protein sequence ID" value="GBC99687.1"/>
    <property type="molecule type" value="Genomic_DNA"/>
</dbReference>
<feature type="transmembrane region" description="Helical" evidence="4">
    <location>
        <begin position="81"/>
        <end position="99"/>
    </location>
</feature>
<reference evidence="7" key="1">
    <citation type="submission" date="2017-09" db="EMBL/GenBank/DDBJ databases">
        <title>Metaegenomics of thermophilic ammonia-oxidizing enrichment culture.</title>
        <authorList>
            <person name="Kato S."/>
            <person name="Suzuki K."/>
        </authorList>
    </citation>
    <scope>NUCLEOTIDE SEQUENCE [LARGE SCALE GENOMIC DNA]</scope>
</reference>
<evidence type="ECO:0000313" key="7">
    <source>
        <dbReference type="Proteomes" id="UP000236173"/>
    </source>
</evidence>
<dbReference type="InterPro" id="IPR011701">
    <property type="entry name" value="MFS"/>
</dbReference>
<dbReference type="Gene3D" id="1.20.1250.20">
    <property type="entry name" value="MFS general substrate transporter like domains"/>
    <property type="match status" value="2"/>
</dbReference>
<organism evidence="6 7">
    <name type="scientific">Candidatus Fervidibacter japonicus</name>
    <dbReference type="NCBI Taxonomy" id="2035412"/>
    <lineage>
        <taxon>Bacteria</taxon>
        <taxon>Candidatus Fervidibacterota</taxon>
        <taxon>Candidatus Fervidibacter</taxon>
    </lineage>
</organism>
<feature type="transmembrane region" description="Helical" evidence="4">
    <location>
        <begin position="142"/>
        <end position="164"/>
    </location>
</feature>
<dbReference type="PANTHER" id="PTHR23518:SF2">
    <property type="entry name" value="MAJOR FACILITATOR SUPERFAMILY TRANSPORTER"/>
    <property type="match status" value="1"/>
</dbReference>
<comment type="caution">
    <text evidence="6">The sequence shown here is derived from an EMBL/GenBank/DDBJ whole genome shotgun (WGS) entry which is preliminary data.</text>
</comment>
<dbReference type="Pfam" id="PF07690">
    <property type="entry name" value="MFS_1"/>
    <property type="match status" value="1"/>
</dbReference>
<dbReference type="PANTHER" id="PTHR23518">
    <property type="entry name" value="C-METHYLTRANSFERASE"/>
    <property type="match status" value="1"/>
</dbReference>
<dbReference type="SUPFAM" id="SSF103473">
    <property type="entry name" value="MFS general substrate transporter"/>
    <property type="match status" value="1"/>
</dbReference>
<keyword evidence="1 4" id="KW-0812">Transmembrane</keyword>
<feature type="transmembrane region" description="Helical" evidence="4">
    <location>
        <begin position="50"/>
        <end position="69"/>
    </location>
</feature>
<evidence type="ECO:0000256" key="1">
    <source>
        <dbReference type="ARBA" id="ARBA00022692"/>
    </source>
</evidence>
<evidence type="ECO:0000256" key="4">
    <source>
        <dbReference type="SAM" id="Phobius"/>
    </source>
</evidence>
<feature type="transmembrane region" description="Helical" evidence="4">
    <location>
        <begin position="319"/>
        <end position="341"/>
    </location>
</feature>
<proteinExistence type="predicted"/>
<keyword evidence="3 4" id="KW-0472">Membrane</keyword>
<gene>
    <name evidence="6" type="primary">ltaA</name>
    <name evidence="6" type="ORF">HRbin17_02217</name>
</gene>
<evidence type="ECO:0000256" key="3">
    <source>
        <dbReference type="ARBA" id="ARBA00023136"/>
    </source>
</evidence>
<evidence type="ECO:0000256" key="2">
    <source>
        <dbReference type="ARBA" id="ARBA00022989"/>
    </source>
</evidence>
<feature type="domain" description="Major facilitator superfamily (MFS) profile" evidence="5">
    <location>
        <begin position="14"/>
        <end position="416"/>
    </location>
</feature>
<feature type="transmembrane region" description="Helical" evidence="4">
    <location>
        <begin position="15"/>
        <end position="38"/>
    </location>
</feature>
<evidence type="ECO:0000313" key="6">
    <source>
        <dbReference type="EMBL" id="GBC99687.1"/>
    </source>
</evidence>
<protein>
    <submittedName>
        <fullName evidence="6">Putative glycolipid permease LtaA</fullName>
    </submittedName>
</protein>
<evidence type="ECO:0000259" key="5">
    <source>
        <dbReference type="PROSITE" id="PS50850"/>
    </source>
</evidence>
<dbReference type="PROSITE" id="PS50850">
    <property type="entry name" value="MFS"/>
    <property type="match status" value="1"/>
</dbReference>
<feature type="transmembrane region" description="Helical" evidence="4">
    <location>
        <begin position="353"/>
        <end position="376"/>
    </location>
</feature>
<dbReference type="Proteomes" id="UP000236173">
    <property type="component" value="Unassembled WGS sequence"/>
</dbReference>
<feature type="transmembrane region" description="Helical" evidence="4">
    <location>
        <begin position="388"/>
        <end position="411"/>
    </location>
</feature>